<evidence type="ECO:0000313" key="14">
    <source>
        <dbReference type="EMBL" id="NBJ94253.1"/>
    </source>
</evidence>
<evidence type="ECO:0000256" key="2">
    <source>
        <dbReference type="ARBA" id="ARBA00004496"/>
    </source>
</evidence>
<dbReference type="FunFam" id="3.20.20.70:FF:000027">
    <property type="entry name" value="Dihydropyrimidine dehydrogenase [NADP(+)]"/>
    <property type="match status" value="1"/>
</dbReference>
<evidence type="ECO:0000256" key="6">
    <source>
        <dbReference type="ARBA" id="ARBA00022630"/>
    </source>
</evidence>
<feature type="binding site" evidence="12">
    <location>
        <begin position="45"/>
        <end position="46"/>
    </location>
    <ligand>
        <name>FMN</name>
        <dbReference type="ChEBI" id="CHEBI:58210"/>
    </ligand>
</feature>
<feature type="binding site" evidence="12">
    <location>
        <begin position="242"/>
        <end position="243"/>
    </location>
    <ligand>
        <name>FMN</name>
        <dbReference type="ChEBI" id="CHEBI:58210"/>
    </ligand>
</feature>
<keyword evidence="9 12" id="KW-0560">Oxidoreductase</keyword>
<feature type="binding site" evidence="12">
    <location>
        <position position="126"/>
    </location>
    <ligand>
        <name>substrate</name>
    </ligand>
</feature>
<comment type="caution">
    <text evidence="12">Lacks conserved residue(s) required for the propagation of feature annotation.</text>
</comment>
<feature type="active site" description="Nucleophile" evidence="12">
    <location>
        <position position="129"/>
    </location>
</feature>
<proteinExistence type="inferred from homology"/>
<dbReference type="NCBIfam" id="NF005574">
    <property type="entry name" value="PRK07259.1"/>
    <property type="match status" value="1"/>
</dbReference>
<feature type="binding site" evidence="12">
    <location>
        <position position="99"/>
    </location>
    <ligand>
        <name>FMN</name>
        <dbReference type="ChEBI" id="CHEBI:58210"/>
    </ligand>
</feature>
<comment type="pathway">
    <text evidence="3">Pyrimidine metabolism; UMP biosynthesis via de novo pathway; orotate from (S)-dihydroorotate (NAD(+) route): step 1/1.</text>
</comment>
<evidence type="ECO:0000256" key="12">
    <source>
        <dbReference type="HAMAP-Rule" id="MF_00224"/>
    </source>
</evidence>
<comment type="catalytic activity">
    <reaction evidence="11">
        <text>(S)-dihydroorotate + NAD(+) = orotate + NADH + H(+)</text>
        <dbReference type="Rhea" id="RHEA:13513"/>
        <dbReference type="ChEBI" id="CHEBI:15378"/>
        <dbReference type="ChEBI" id="CHEBI:30839"/>
        <dbReference type="ChEBI" id="CHEBI:30864"/>
        <dbReference type="ChEBI" id="CHEBI:57540"/>
        <dbReference type="ChEBI" id="CHEBI:57945"/>
        <dbReference type="EC" id="1.3.1.14"/>
    </reaction>
</comment>
<dbReference type="InterPro" id="IPR049622">
    <property type="entry name" value="Dihydroorotate_DH_I"/>
</dbReference>
<comment type="caution">
    <text evidence="14">The sequence shown here is derived from an EMBL/GenBank/DDBJ whole genome shotgun (WGS) entry which is preliminary data.</text>
</comment>
<protein>
    <recommendedName>
        <fullName evidence="12">Dihydroorotate dehydrogenase</fullName>
        <shortName evidence="12">DHOD</shortName>
        <shortName evidence="12">DHODase</shortName>
        <shortName evidence="12">DHOdehase</shortName>
        <ecNumber evidence="12">1.3.-.-</ecNumber>
    </recommendedName>
</protein>
<dbReference type="EMBL" id="QZDT01000033">
    <property type="protein sequence ID" value="NBJ94253.1"/>
    <property type="molecule type" value="Genomic_DNA"/>
</dbReference>
<dbReference type="InterPro" id="IPR024920">
    <property type="entry name" value="Dihydroorotate_DH_1"/>
</dbReference>
<evidence type="ECO:0000256" key="8">
    <source>
        <dbReference type="ARBA" id="ARBA00022975"/>
    </source>
</evidence>
<dbReference type="GO" id="GO:0004589">
    <property type="term" value="F:dihydroorotate dehydrogenase (NAD+) activity"/>
    <property type="evidence" value="ECO:0007669"/>
    <property type="project" value="UniProtKB-EC"/>
</dbReference>
<dbReference type="EC" id="1.3.-.-" evidence="12"/>
<dbReference type="HAMAP" id="MF_00224">
    <property type="entry name" value="DHO_dh_type1"/>
    <property type="match status" value="1"/>
</dbReference>
<dbReference type="InterPro" id="IPR012135">
    <property type="entry name" value="Dihydroorotate_DH_1_2"/>
</dbReference>
<keyword evidence="15" id="KW-1185">Reference proteome</keyword>
<keyword evidence="7 12" id="KW-0288">FMN</keyword>
<name>A0A9X5GSN6_9FIRM</name>
<dbReference type="InterPro" id="IPR033888">
    <property type="entry name" value="DHOD_1B"/>
</dbReference>
<dbReference type="Gene3D" id="3.20.20.70">
    <property type="entry name" value="Aldolase class I"/>
    <property type="match status" value="1"/>
</dbReference>
<dbReference type="InterPro" id="IPR005720">
    <property type="entry name" value="Dihydroorotate_DH_cat"/>
</dbReference>
<evidence type="ECO:0000256" key="10">
    <source>
        <dbReference type="ARBA" id="ARBA00023027"/>
    </source>
</evidence>
<dbReference type="InterPro" id="IPR001295">
    <property type="entry name" value="Dihydroorotate_DH_CS"/>
</dbReference>
<comment type="function">
    <text evidence="1">Catalyzes the conversion of dihydroorotate to orotate with NAD(+) as electron acceptor.</text>
</comment>
<dbReference type="GO" id="GO:0006207">
    <property type="term" value="P:'de novo' pyrimidine nucleobase biosynthetic process"/>
    <property type="evidence" value="ECO:0007669"/>
    <property type="project" value="InterPro"/>
</dbReference>
<dbReference type="PROSITE" id="PS00912">
    <property type="entry name" value="DHODEHASE_2"/>
    <property type="match status" value="1"/>
</dbReference>
<accession>A0A9X5GSN6</accession>
<keyword evidence="6 12" id="KW-0285">Flavoprotein</keyword>
<evidence type="ECO:0000256" key="3">
    <source>
        <dbReference type="ARBA" id="ARBA00004715"/>
    </source>
</evidence>
<feature type="binding site" evidence="12">
    <location>
        <position position="126"/>
    </location>
    <ligand>
        <name>FMN</name>
        <dbReference type="ChEBI" id="CHEBI:58210"/>
    </ligand>
</feature>
<dbReference type="NCBIfam" id="TIGR01037">
    <property type="entry name" value="pyrD_sub1_fam"/>
    <property type="match status" value="1"/>
</dbReference>
<keyword evidence="5 12" id="KW-0963">Cytoplasm</keyword>
<dbReference type="CDD" id="cd04740">
    <property type="entry name" value="DHOD_1B_like"/>
    <property type="match status" value="1"/>
</dbReference>
<comment type="catalytic activity">
    <reaction evidence="12">
        <text>(S)-dihydroorotate + A = orotate + AH2</text>
        <dbReference type="Rhea" id="RHEA:18073"/>
        <dbReference type="ChEBI" id="CHEBI:13193"/>
        <dbReference type="ChEBI" id="CHEBI:17499"/>
        <dbReference type="ChEBI" id="CHEBI:30839"/>
        <dbReference type="ChEBI" id="CHEBI:30864"/>
    </reaction>
</comment>
<dbReference type="AlphaFoldDB" id="A0A9X5GSN6"/>
<dbReference type="OrthoDB" id="9794954at2"/>
<dbReference type="SUPFAM" id="SSF51395">
    <property type="entry name" value="FMN-linked oxidoreductases"/>
    <property type="match status" value="1"/>
</dbReference>
<organism evidence="14 15">
    <name type="scientific">Parablautia muri</name>
    <dbReference type="NCBI Taxonomy" id="2320879"/>
    <lineage>
        <taxon>Bacteria</taxon>
        <taxon>Bacillati</taxon>
        <taxon>Bacillota</taxon>
        <taxon>Clostridia</taxon>
        <taxon>Lachnospirales</taxon>
        <taxon>Lachnospiraceae</taxon>
        <taxon>Parablautia</taxon>
    </lineage>
</organism>
<evidence type="ECO:0000256" key="4">
    <source>
        <dbReference type="ARBA" id="ARBA00008008"/>
    </source>
</evidence>
<evidence type="ECO:0000313" key="15">
    <source>
        <dbReference type="Proteomes" id="UP001154420"/>
    </source>
</evidence>
<keyword evidence="10" id="KW-0520">NAD</keyword>
<evidence type="ECO:0000256" key="7">
    <source>
        <dbReference type="ARBA" id="ARBA00022643"/>
    </source>
</evidence>
<feature type="binding site" evidence="12">
    <location>
        <position position="190"/>
    </location>
    <ligand>
        <name>FMN</name>
        <dbReference type="ChEBI" id="CHEBI:58210"/>
    </ligand>
</feature>
<feature type="binding site" evidence="12">
    <location>
        <begin position="69"/>
        <end position="73"/>
    </location>
    <ligand>
        <name>substrate</name>
    </ligand>
</feature>
<dbReference type="PIRSF" id="PIRSF000164">
    <property type="entry name" value="DHO_oxidase"/>
    <property type="match status" value="1"/>
</dbReference>
<keyword evidence="8 12" id="KW-0665">Pyrimidine biosynthesis</keyword>
<dbReference type="Proteomes" id="UP001154420">
    <property type="component" value="Unassembled WGS sequence"/>
</dbReference>
<reference evidence="14" key="1">
    <citation type="submission" date="2018-09" db="EMBL/GenBank/DDBJ databases">
        <title>Murine metabolic-syndrome-specific gut microbial biobank.</title>
        <authorList>
            <person name="Liu C."/>
        </authorList>
    </citation>
    <scope>NUCLEOTIDE SEQUENCE</scope>
    <source>
        <strain evidence="14">D42-62</strain>
    </source>
</reference>
<evidence type="ECO:0000256" key="11">
    <source>
        <dbReference type="ARBA" id="ARBA00048996"/>
    </source>
</evidence>
<feature type="binding site" evidence="12">
    <location>
        <position position="164"/>
    </location>
    <ligand>
        <name>FMN</name>
        <dbReference type="ChEBI" id="CHEBI:58210"/>
    </ligand>
</feature>
<feature type="binding site" evidence="12">
    <location>
        <position position="45"/>
    </location>
    <ligand>
        <name>substrate</name>
    </ligand>
</feature>
<dbReference type="InterPro" id="IPR013785">
    <property type="entry name" value="Aldolase_TIM"/>
</dbReference>
<gene>
    <name evidence="12" type="primary">pyrD</name>
    <name evidence="14" type="ORF">D5281_17075</name>
</gene>
<evidence type="ECO:0000259" key="13">
    <source>
        <dbReference type="Pfam" id="PF01180"/>
    </source>
</evidence>
<feature type="binding site" evidence="12">
    <location>
        <position position="21"/>
    </location>
    <ligand>
        <name>FMN</name>
        <dbReference type="ChEBI" id="CHEBI:58210"/>
    </ligand>
</feature>
<sequence length="302" mass="32066">MMNTKVTIAGVELKNPVMTASGTFGSGMEYSDFVDLNKLGAVVTKGVASVPWPGNPVPRVAETYGGMLNAIGLQNPGIDVFVERDIPFLRQFDTKVIVNVCGKSVEDYLAVVERLGDTDVDMLEINVSCPNVKEGAIAFGQKAESLYDITSQIKKKAKQPVMMKLSPNVTDIAEMAKAAEAAGADAISLINTLTGMKIDVHKRSFVLANKTGGLSGPAIKPVAVRMVYQASHAVNIPVIGMGGIGSFEDAIEFLLAGASAVAVGAMNFVNPYTTMEVIKGIEAYMQKYGVEDIKELIGGVRE</sequence>
<feature type="binding site" evidence="12">
    <location>
        <begin position="191"/>
        <end position="192"/>
    </location>
    <ligand>
        <name>substrate</name>
    </ligand>
</feature>
<feature type="binding site" evidence="12">
    <location>
        <position position="216"/>
    </location>
    <ligand>
        <name>FMN</name>
        <dbReference type="ChEBI" id="CHEBI:58210"/>
    </ligand>
</feature>
<comment type="subcellular location">
    <subcellularLocation>
        <location evidence="2 12">Cytoplasm</location>
    </subcellularLocation>
</comment>
<evidence type="ECO:0000256" key="1">
    <source>
        <dbReference type="ARBA" id="ARBA00003616"/>
    </source>
</evidence>
<dbReference type="GO" id="GO:0005737">
    <property type="term" value="C:cytoplasm"/>
    <property type="evidence" value="ECO:0007669"/>
    <property type="project" value="UniProtKB-SubCell"/>
</dbReference>
<dbReference type="InterPro" id="IPR050074">
    <property type="entry name" value="DHO_dehydrogenase"/>
</dbReference>
<evidence type="ECO:0000256" key="9">
    <source>
        <dbReference type="ARBA" id="ARBA00023002"/>
    </source>
</evidence>
<feature type="domain" description="Dihydroorotate dehydrogenase catalytic" evidence="13">
    <location>
        <begin position="5"/>
        <end position="285"/>
    </location>
</feature>
<dbReference type="Pfam" id="PF01180">
    <property type="entry name" value="DHO_dh"/>
    <property type="match status" value="1"/>
</dbReference>
<dbReference type="PANTHER" id="PTHR48109">
    <property type="entry name" value="DIHYDROOROTATE DEHYDROGENASE (QUINONE), MITOCHONDRIAL-RELATED"/>
    <property type="match status" value="1"/>
</dbReference>
<dbReference type="GO" id="GO:0044205">
    <property type="term" value="P:'de novo' UMP biosynthetic process"/>
    <property type="evidence" value="ECO:0007669"/>
    <property type="project" value="UniProtKB-UniRule"/>
</dbReference>
<comment type="similarity">
    <text evidence="4 12">Belongs to the dihydroorotate dehydrogenase family. Type 1 subfamily.</text>
</comment>
<dbReference type="PANTHER" id="PTHR48109:SF1">
    <property type="entry name" value="DIHYDROOROTATE DEHYDROGENASE (FUMARATE)"/>
    <property type="match status" value="1"/>
</dbReference>
<comment type="cofactor">
    <cofactor evidence="12">
        <name>FMN</name>
        <dbReference type="ChEBI" id="CHEBI:58210"/>
    </cofactor>
    <text evidence="12">Binds 1 FMN per subunit.</text>
</comment>
<evidence type="ECO:0000256" key="5">
    <source>
        <dbReference type="ARBA" id="ARBA00022490"/>
    </source>
</evidence>